<sequence>MSNIYQRLANLNPKPQRSVATVVNVANGSTTVQHADGSYQTVLGDSVASGKVYIVDGQIQGQAADLTYVEIEI</sequence>
<gene>
    <name evidence="1" type="ORF">D0436_10970</name>
</gene>
<dbReference type="AlphaFoldDB" id="A0A5B8QY60"/>
<proteinExistence type="predicted"/>
<dbReference type="EMBL" id="CP031775">
    <property type="protein sequence ID" value="QDZ90947.1"/>
    <property type="molecule type" value="Genomic_DNA"/>
</dbReference>
<name>A0A5B8QY60_9GAMM</name>
<organism evidence="1 2">
    <name type="scientific">Shewanella decolorationis</name>
    <dbReference type="NCBI Taxonomy" id="256839"/>
    <lineage>
        <taxon>Bacteria</taxon>
        <taxon>Pseudomonadati</taxon>
        <taxon>Pseudomonadota</taxon>
        <taxon>Gammaproteobacteria</taxon>
        <taxon>Alteromonadales</taxon>
        <taxon>Shewanellaceae</taxon>
        <taxon>Shewanella</taxon>
    </lineage>
</organism>
<evidence type="ECO:0000313" key="1">
    <source>
        <dbReference type="EMBL" id="QDZ90947.1"/>
    </source>
</evidence>
<accession>A0A5B8QY60</accession>
<reference evidence="1 2" key="1">
    <citation type="journal article" date="2019" name="Ecotoxicol. Environ. Saf.">
        <title>Microbial characterization of heavy metal resistant bacterial strains isolated from an electroplating wastewater treatment plant.</title>
        <authorList>
            <person name="Cai X."/>
            <person name="Zheng X."/>
            <person name="Zhang D."/>
            <person name="Iqbal W."/>
            <person name="Liu C."/>
            <person name="Yang B."/>
            <person name="Zhao X."/>
            <person name="Lu X."/>
            <person name="Mao Y."/>
        </authorList>
    </citation>
    <scope>NUCLEOTIDE SEQUENCE [LARGE SCALE GENOMIC DNA]</scope>
    <source>
        <strain evidence="1 2">Ni1-3</strain>
    </source>
</reference>
<dbReference type="KEGG" id="sdeo:D0436_10970"/>
<dbReference type="RefSeq" id="WP_203432842.1">
    <property type="nucleotide sequence ID" value="NZ_CP031775.2"/>
</dbReference>
<dbReference type="Proteomes" id="UP000321124">
    <property type="component" value="Chromosome"/>
</dbReference>
<protein>
    <submittedName>
        <fullName evidence="1">Uncharacterized protein</fullName>
    </submittedName>
</protein>
<evidence type="ECO:0000313" key="2">
    <source>
        <dbReference type="Proteomes" id="UP000321124"/>
    </source>
</evidence>